<accession>A0A941IE20</accession>
<keyword evidence="2" id="KW-1185">Reference proteome</keyword>
<dbReference type="Pfam" id="PF12294">
    <property type="entry name" value="DUF3626"/>
    <property type="match status" value="2"/>
</dbReference>
<comment type="caution">
    <text evidence="1">The sequence shown here is derived from an EMBL/GenBank/DDBJ whole genome shotgun (WGS) entry which is preliminary data.</text>
</comment>
<evidence type="ECO:0000313" key="1">
    <source>
        <dbReference type="EMBL" id="MBR7824730.1"/>
    </source>
</evidence>
<gene>
    <name evidence="1" type="ORF">KDK95_00295</name>
</gene>
<sequence length="276" mass="30034">MTVNLFARAIAHVEARSAGPALDAALRVTLNFHPDRAAGGVPILAALARERIYSSQFVTGTSNGGLTAYPGGDRWLWESRIFGGEYDAADPRLRPVYGALNHRGRSFGAAPRFGSAHFRLTAEATARATFCFPDSAGEPADFGTARHMGLIPLATADTGRRNLDDYIEAHVHGPVRVDGDVEALVLDPCYRGTDVEVAAELLPCPVEWHAGFLLRVEKLAAYPEFRGREIVELGRSIADDGWLDPRIIGEAAATGQYDPQHLKYVWHCLARYGAPR</sequence>
<dbReference type="EMBL" id="JAGSOH010000001">
    <property type="protein sequence ID" value="MBR7824730.1"/>
    <property type="molecule type" value="Genomic_DNA"/>
</dbReference>
<organism evidence="1 2">
    <name type="scientific">Actinospica acidithermotolerans</name>
    <dbReference type="NCBI Taxonomy" id="2828514"/>
    <lineage>
        <taxon>Bacteria</taxon>
        <taxon>Bacillati</taxon>
        <taxon>Actinomycetota</taxon>
        <taxon>Actinomycetes</taxon>
        <taxon>Catenulisporales</taxon>
        <taxon>Actinospicaceae</taxon>
        <taxon>Actinospica</taxon>
    </lineage>
</organism>
<protein>
    <submittedName>
        <fullName evidence="1">DUF3626 domain-containing protein</fullName>
    </submittedName>
</protein>
<dbReference type="InterPro" id="IPR022074">
    <property type="entry name" value="DUF3626"/>
</dbReference>
<reference evidence="1" key="1">
    <citation type="submission" date="2021-04" db="EMBL/GenBank/DDBJ databases">
        <title>Genome based classification of Actinospica acidithermotolerans sp. nov., an actinobacterium isolated from an Indonesian hot spring.</title>
        <authorList>
            <person name="Kusuma A.B."/>
            <person name="Putra K.E."/>
            <person name="Nafisah S."/>
            <person name="Loh J."/>
            <person name="Nouioui I."/>
            <person name="Goodfellow M."/>
        </authorList>
    </citation>
    <scope>NUCLEOTIDE SEQUENCE</scope>
    <source>
        <strain evidence="1">MGRD01-02</strain>
    </source>
</reference>
<evidence type="ECO:0000313" key="2">
    <source>
        <dbReference type="Proteomes" id="UP000676325"/>
    </source>
</evidence>
<name>A0A941IE20_9ACTN</name>
<dbReference type="Proteomes" id="UP000676325">
    <property type="component" value="Unassembled WGS sequence"/>
</dbReference>
<dbReference type="AlphaFoldDB" id="A0A941IE20"/>
<proteinExistence type="predicted"/>